<organism evidence="1 2">
    <name type="scientific">Dreissena polymorpha</name>
    <name type="common">Zebra mussel</name>
    <name type="synonym">Mytilus polymorpha</name>
    <dbReference type="NCBI Taxonomy" id="45954"/>
    <lineage>
        <taxon>Eukaryota</taxon>
        <taxon>Metazoa</taxon>
        <taxon>Spiralia</taxon>
        <taxon>Lophotrochozoa</taxon>
        <taxon>Mollusca</taxon>
        <taxon>Bivalvia</taxon>
        <taxon>Autobranchia</taxon>
        <taxon>Heteroconchia</taxon>
        <taxon>Euheterodonta</taxon>
        <taxon>Imparidentia</taxon>
        <taxon>Neoheterodontei</taxon>
        <taxon>Myida</taxon>
        <taxon>Dreissenoidea</taxon>
        <taxon>Dreissenidae</taxon>
        <taxon>Dreissena</taxon>
    </lineage>
</organism>
<accession>A0A9D4HK11</accession>
<dbReference type="AlphaFoldDB" id="A0A9D4HK11"/>
<comment type="caution">
    <text evidence="1">The sequence shown here is derived from an EMBL/GenBank/DDBJ whole genome shotgun (WGS) entry which is preliminary data.</text>
</comment>
<dbReference type="Proteomes" id="UP000828390">
    <property type="component" value="Unassembled WGS sequence"/>
</dbReference>
<keyword evidence="2" id="KW-1185">Reference proteome</keyword>
<name>A0A9D4HK11_DREPO</name>
<evidence type="ECO:0000313" key="2">
    <source>
        <dbReference type="Proteomes" id="UP000828390"/>
    </source>
</evidence>
<protein>
    <submittedName>
        <fullName evidence="1">Uncharacterized protein</fullName>
    </submittedName>
</protein>
<gene>
    <name evidence="1" type="ORF">DPMN_063215</name>
</gene>
<reference evidence="1" key="1">
    <citation type="journal article" date="2019" name="bioRxiv">
        <title>The Genome of the Zebra Mussel, Dreissena polymorpha: A Resource for Invasive Species Research.</title>
        <authorList>
            <person name="McCartney M.A."/>
            <person name="Auch B."/>
            <person name="Kono T."/>
            <person name="Mallez S."/>
            <person name="Zhang Y."/>
            <person name="Obille A."/>
            <person name="Becker A."/>
            <person name="Abrahante J.E."/>
            <person name="Garbe J."/>
            <person name="Badalamenti J.P."/>
            <person name="Herman A."/>
            <person name="Mangelson H."/>
            <person name="Liachko I."/>
            <person name="Sullivan S."/>
            <person name="Sone E.D."/>
            <person name="Koren S."/>
            <person name="Silverstein K.A.T."/>
            <person name="Beckman K.B."/>
            <person name="Gohl D.M."/>
        </authorList>
    </citation>
    <scope>NUCLEOTIDE SEQUENCE</scope>
    <source>
        <strain evidence="1">Duluth1</strain>
        <tissue evidence="1">Whole animal</tissue>
    </source>
</reference>
<sequence length="80" mass="9275">MQDYGRQEASSQQYPNQHIPVDQVVLAQPESVFVGRRSLYIRSTAVPRGPTRRSFVINRVYTLPQQDHTSINFYQDLPLL</sequence>
<proteinExistence type="predicted"/>
<reference evidence="1" key="2">
    <citation type="submission" date="2020-11" db="EMBL/GenBank/DDBJ databases">
        <authorList>
            <person name="McCartney M.A."/>
            <person name="Auch B."/>
            <person name="Kono T."/>
            <person name="Mallez S."/>
            <person name="Becker A."/>
            <person name="Gohl D.M."/>
            <person name="Silverstein K.A.T."/>
            <person name="Koren S."/>
            <person name="Bechman K.B."/>
            <person name="Herman A."/>
            <person name="Abrahante J.E."/>
            <person name="Garbe J."/>
        </authorList>
    </citation>
    <scope>NUCLEOTIDE SEQUENCE</scope>
    <source>
        <strain evidence="1">Duluth1</strain>
        <tissue evidence="1">Whole animal</tissue>
    </source>
</reference>
<evidence type="ECO:0000313" key="1">
    <source>
        <dbReference type="EMBL" id="KAH3720318.1"/>
    </source>
</evidence>
<dbReference type="EMBL" id="JAIWYP010000013">
    <property type="protein sequence ID" value="KAH3720318.1"/>
    <property type="molecule type" value="Genomic_DNA"/>
</dbReference>